<reference evidence="2 3" key="1">
    <citation type="submission" date="2016-06" db="EMBL/GenBank/DDBJ databases">
        <title>Comparative genomics of the ectomycorrhizal sister species Rhizopogon vinicolor and Rhizopogon vesiculosus (Basidiomycota: Boletales) reveals a divergence of the mating type B locus.</title>
        <authorList>
            <consortium name="DOE Joint Genome Institute"/>
            <person name="Mujic A.B."/>
            <person name="Kuo A."/>
            <person name="Tritt A."/>
            <person name="Lipzen A."/>
            <person name="Chen C."/>
            <person name="Johnson J."/>
            <person name="Sharma A."/>
            <person name="Barry K."/>
            <person name="Grigoriev I.V."/>
            <person name="Spatafora J.W."/>
        </authorList>
    </citation>
    <scope>NUCLEOTIDE SEQUENCE [LARGE SCALE GENOMIC DNA]</scope>
    <source>
        <strain evidence="2 3">AM-OR11-026</strain>
    </source>
</reference>
<dbReference type="EMBL" id="KV448189">
    <property type="protein sequence ID" value="OAX41127.1"/>
    <property type="molecule type" value="Genomic_DNA"/>
</dbReference>
<sequence length="575" mass="62879">MATTTDLIDNLPNPGSILFLPSLLAHIRAVAPGLPLEPIIVQVLLLCIVSGDRNLILRTREEDIGLVSRLVAISLTSVFGYITHKLRCHVDAKSQTSTEFLRSLFLPPGVTVADGSLLPHRHHRSSTTLHSRKSSFPRSTSFPPNDARPIQRIPQPASDDITAGIDVPFTESSISTRQSLHAVGVHTDSSTPNFTSSGNTTIHQRHASHVSSDVPKIPSAVVVSGLEYASLPAQRAVLRTLAEKKLVLDDNLPNIEPGLRLDLPDDFIMVYICRSDPRERPPIYSSLLDRFAMSAPINIQLATRTAMHYYQPHRTPTATALSSPSTPGHTCPNFLMSSPPTPPPPNSSTPIIPTTFLAKLKHMCGNEVRMRPPLNIYLADLFTATRHFGALDAMMLTARARQDAEVLTRAARLLGVDQTGAELIKDVAIGVSERTDQDSFTERGYEHSSTSMQSFEALIDGSVLPFDLPDVASVHTHRSMRSALAEEEEPLELDVSEADVARIFPRVVSHRVKVRDSPVDEILSSAVCGAVSWPGLGPKETSSDWEEGPIDVHDPNIVWERETVKDILVHVLATV</sequence>
<evidence type="ECO:0000256" key="1">
    <source>
        <dbReference type="SAM" id="MobiDB-lite"/>
    </source>
</evidence>
<feature type="region of interest" description="Disordered" evidence="1">
    <location>
        <begin position="315"/>
        <end position="348"/>
    </location>
</feature>
<feature type="compositionally biased region" description="Low complexity" evidence="1">
    <location>
        <begin position="315"/>
        <end position="327"/>
    </location>
</feature>
<accession>A0A1B7N8G7</accession>
<feature type="compositionally biased region" description="Basic residues" evidence="1">
    <location>
        <begin position="121"/>
        <end position="135"/>
    </location>
</feature>
<evidence type="ECO:0000313" key="2">
    <source>
        <dbReference type="EMBL" id="OAX41127.1"/>
    </source>
</evidence>
<dbReference type="InParanoid" id="A0A1B7N8G7"/>
<keyword evidence="3" id="KW-1185">Reference proteome</keyword>
<feature type="region of interest" description="Disordered" evidence="1">
    <location>
        <begin position="121"/>
        <end position="157"/>
    </location>
</feature>
<gene>
    <name evidence="2" type="ORF">K503DRAFT_790972</name>
</gene>
<evidence type="ECO:0000313" key="3">
    <source>
        <dbReference type="Proteomes" id="UP000092154"/>
    </source>
</evidence>
<dbReference type="OrthoDB" id="5582146at2759"/>
<name>A0A1B7N8G7_9AGAM</name>
<proteinExistence type="predicted"/>
<dbReference type="Proteomes" id="UP000092154">
    <property type="component" value="Unassembled WGS sequence"/>
</dbReference>
<organism evidence="2 3">
    <name type="scientific">Rhizopogon vinicolor AM-OR11-026</name>
    <dbReference type="NCBI Taxonomy" id="1314800"/>
    <lineage>
        <taxon>Eukaryota</taxon>
        <taxon>Fungi</taxon>
        <taxon>Dikarya</taxon>
        <taxon>Basidiomycota</taxon>
        <taxon>Agaricomycotina</taxon>
        <taxon>Agaricomycetes</taxon>
        <taxon>Agaricomycetidae</taxon>
        <taxon>Boletales</taxon>
        <taxon>Suillineae</taxon>
        <taxon>Rhizopogonaceae</taxon>
        <taxon>Rhizopogon</taxon>
    </lineage>
</organism>
<dbReference type="AlphaFoldDB" id="A0A1B7N8G7"/>
<protein>
    <submittedName>
        <fullName evidence="2">Uncharacterized protein</fullName>
    </submittedName>
</protein>